<gene>
    <name evidence="2" type="ORF">CSUI_006528</name>
</gene>
<accession>A0A2C6KU33</accession>
<dbReference type="Proteomes" id="UP000221165">
    <property type="component" value="Unassembled WGS sequence"/>
</dbReference>
<keyword evidence="3" id="KW-1185">Reference proteome</keyword>
<dbReference type="GeneID" id="94429895"/>
<dbReference type="EMBL" id="MIGC01003311">
    <property type="protein sequence ID" value="PHJ19643.1"/>
    <property type="molecule type" value="Genomic_DNA"/>
</dbReference>
<reference evidence="2 3" key="1">
    <citation type="journal article" date="2017" name="Int. J. Parasitol.">
        <title>The genome of the protozoan parasite Cystoisospora suis and a reverse vaccinology approach to identify vaccine candidates.</title>
        <authorList>
            <person name="Palmieri N."/>
            <person name="Shrestha A."/>
            <person name="Ruttkowski B."/>
            <person name="Beck T."/>
            <person name="Vogl C."/>
            <person name="Tomley F."/>
            <person name="Blake D.P."/>
            <person name="Joachim A."/>
        </authorList>
    </citation>
    <scope>NUCLEOTIDE SEQUENCE [LARGE SCALE GENOMIC DNA]</scope>
    <source>
        <strain evidence="2 3">Wien I</strain>
    </source>
</reference>
<evidence type="ECO:0000313" key="2">
    <source>
        <dbReference type="EMBL" id="PHJ19643.1"/>
    </source>
</evidence>
<dbReference type="AlphaFoldDB" id="A0A2C6KU33"/>
<feature type="compositionally biased region" description="Low complexity" evidence="1">
    <location>
        <begin position="28"/>
        <end position="46"/>
    </location>
</feature>
<protein>
    <submittedName>
        <fullName evidence="2">Uncharacterized protein</fullName>
    </submittedName>
</protein>
<proteinExistence type="predicted"/>
<feature type="compositionally biased region" description="Low complexity" evidence="1">
    <location>
        <begin position="82"/>
        <end position="93"/>
    </location>
</feature>
<name>A0A2C6KU33_9APIC</name>
<feature type="compositionally biased region" description="Low complexity" evidence="1">
    <location>
        <begin position="172"/>
        <end position="183"/>
    </location>
</feature>
<feature type="region of interest" description="Disordered" evidence="1">
    <location>
        <begin position="27"/>
        <end position="93"/>
    </location>
</feature>
<sequence>MQLYFFFLSEIDLFFPIILSPLYQHRNLSSSSSSPLSTTTYPSKTLGSRHCSPLHMSPPSPTGLHFSPSSSCSLPDADKNASSSPSTFSSSSLATSTITSSSSFSFPTFPKKTSSGVLSQVLHDRSLPGSSQMFACVREEIERGKENEKEEEEVDDLSTSIGQPPMKDSSRDSSSFLLSMDQDQQGEDEEELLNFSSVVSERPRFVHPHVFLELYVADRTACKPTAPPAGNGYCQASPFRKSSNGEQAIDRSSTPTTVRLVPMLDTELYQQLGNCLEPPGSEQKACRFLREVLEKRLGLTPGTIFEEEKKL</sequence>
<comment type="caution">
    <text evidence="2">The sequence shown here is derived from an EMBL/GenBank/DDBJ whole genome shotgun (WGS) entry which is preliminary data.</text>
</comment>
<dbReference type="RefSeq" id="XP_067921341.1">
    <property type="nucleotide sequence ID" value="XM_068066684.1"/>
</dbReference>
<dbReference type="VEuPathDB" id="ToxoDB:CSUI_006528"/>
<organism evidence="2 3">
    <name type="scientific">Cystoisospora suis</name>
    <dbReference type="NCBI Taxonomy" id="483139"/>
    <lineage>
        <taxon>Eukaryota</taxon>
        <taxon>Sar</taxon>
        <taxon>Alveolata</taxon>
        <taxon>Apicomplexa</taxon>
        <taxon>Conoidasida</taxon>
        <taxon>Coccidia</taxon>
        <taxon>Eucoccidiorida</taxon>
        <taxon>Eimeriorina</taxon>
        <taxon>Sarcocystidae</taxon>
        <taxon>Cystoisospora</taxon>
    </lineage>
</organism>
<feature type="region of interest" description="Disordered" evidence="1">
    <location>
        <begin position="142"/>
        <end position="190"/>
    </location>
</feature>
<evidence type="ECO:0000313" key="3">
    <source>
        <dbReference type="Proteomes" id="UP000221165"/>
    </source>
</evidence>
<evidence type="ECO:0000256" key="1">
    <source>
        <dbReference type="SAM" id="MobiDB-lite"/>
    </source>
</evidence>